<evidence type="ECO:0000256" key="1">
    <source>
        <dbReference type="SAM" id="MobiDB-lite"/>
    </source>
</evidence>
<dbReference type="InterPro" id="IPR052613">
    <property type="entry name" value="LicD_transferase"/>
</dbReference>
<feature type="region of interest" description="Disordered" evidence="1">
    <location>
        <begin position="33"/>
        <end position="53"/>
    </location>
</feature>
<protein>
    <recommendedName>
        <fullName evidence="5">RxLR effector candidate protein</fullName>
    </recommendedName>
</protein>
<accession>A0AAV0TUQ9</accession>
<keyword evidence="4" id="KW-1185">Reference proteome</keyword>
<feature type="chain" id="PRO_5043538725" description="RxLR effector candidate protein" evidence="2">
    <location>
        <begin position="16"/>
        <end position="310"/>
    </location>
</feature>
<reference evidence="3" key="1">
    <citation type="submission" date="2022-12" db="EMBL/GenBank/DDBJ databases">
        <authorList>
            <person name="Webb A."/>
        </authorList>
    </citation>
    <scope>NUCLEOTIDE SEQUENCE</scope>
    <source>
        <strain evidence="3">Hp1</strain>
    </source>
</reference>
<sequence>MALVALAILAAGVVAFDVVMETNILSNRLDSLHLRPHNDSSTSNKGPTKEATCSPSAVNMSAIKYHSGHRYYPLLQDLTPLAPPLFQNEHTVLCNESCRHDSTLSYCLPISGRKDSPFCTGADRMDLLTPHSAQSRCYASVLHMLLIEVYEELQALGRTPLLVFGSLLGAVRNGSMIPFTEDTDIAYNGQLDTHGEISRALVAKGYHVFFLDIWRVCVAPTHPLAARLYDPRLSITANFLVPYLDLYAMDKLNDTDWSMECFSDRTLPHDKMHPFSQVTINGLSFDTVADPSYFLRKMYGEGYMTPKPRE</sequence>
<gene>
    <name evidence="3" type="ORF">HBR001_LOCUS4194</name>
</gene>
<comment type="caution">
    <text evidence="3">The sequence shown here is derived from an EMBL/GenBank/DDBJ whole genome shotgun (WGS) entry which is preliminary data.</text>
</comment>
<dbReference type="PANTHER" id="PTHR13627">
    <property type="entry name" value="FUKUTIN RELATED PROTEIN"/>
    <property type="match status" value="1"/>
</dbReference>
<evidence type="ECO:0000313" key="4">
    <source>
        <dbReference type="Proteomes" id="UP001162031"/>
    </source>
</evidence>
<feature type="compositionally biased region" description="Polar residues" evidence="1">
    <location>
        <begin position="39"/>
        <end position="53"/>
    </location>
</feature>
<evidence type="ECO:0000256" key="2">
    <source>
        <dbReference type="SAM" id="SignalP"/>
    </source>
</evidence>
<proteinExistence type="predicted"/>
<dbReference type="AlphaFoldDB" id="A0AAV0TUQ9"/>
<evidence type="ECO:0000313" key="3">
    <source>
        <dbReference type="EMBL" id="CAI5727869.1"/>
    </source>
</evidence>
<dbReference type="Proteomes" id="UP001162031">
    <property type="component" value="Unassembled WGS sequence"/>
</dbReference>
<dbReference type="EMBL" id="CANTFL010000810">
    <property type="protein sequence ID" value="CAI5727869.1"/>
    <property type="molecule type" value="Genomic_DNA"/>
</dbReference>
<keyword evidence="2" id="KW-0732">Signal</keyword>
<organism evidence="3 4">
    <name type="scientific">Hyaloperonospora brassicae</name>
    <name type="common">Brassica downy mildew</name>
    <name type="synonym">Peronospora brassicae</name>
    <dbReference type="NCBI Taxonomy" id="162125"/>
    <lineage>
        <taxon>Eukaryota</taxon>
        <taxon>Sar</taxon>
        <taxon>Stramenopiles</taxon>
        <taxon>Oomycota</taxon>
        <taxon>Peronosporomycetes</taxon>
        <taxon>Peronosporales</taxon>
        <taxon>Peronosporaceae</taxon>
        <taxon>Hyaloperonospora</taxon>
    </lineage>
</organism>
<evidence type="ECO:0008006" key="5">
    <source>
        <dbReference type="Google" id="ProtNLM"/>
    </source>
</evidence>
<name>A0AAV0TUQ9_HYABA</name>
<dbReference type="PANTHER" id="PTHR13627:SF33">
    <property type="entry name" value="LICD FAMILY PROTEIN"/>
    <property type="match status" value="1"/>
</dbReference>
<feature type="signal peptide" evidence="2">
    <location>
        <begin position="1"/>
        <end position="15"/>
    </location>
</feature>